<dbReference type="InParanoid" id="O45280"/>
<dbReference type="Proteomes" id="UP000001940">
    <property type="component" value="Chromosome V"/>
</dbReference>
<reference evidence="2 3" key="1">
    <citation type="journal article" date="1998" name="Science">
        <title>Genome sequence of the nematode C. elegans: a platform for investigating biology.</title>
        <authorList>
            <consortium name="The C. elegans sequencing consortium"/>
            <person name="Sulson J.E."/>
            <person name="Waterston R."/>
        </authorList>
    </citation>
    <scope>NUCLEOTIDE SEQUENCE [LARGE SCALE GENOMIC DNA]</scope>
    <source>
        <strain evidence="2 3">Bristol N2</strain>
    </source>
</reference>
<dbReference type="RefSeq" id="NP_507116.2">
    <property type="nucleotide sequence ID" value="NM_074715.2"/>
</dbReference>
<keyword evidence="3" id="KW-1185">Reference proteome</keyword>
<dbReference type="PANTHER" id="PTHR46418">
    <property type="entry name" value="SRBC-64-RELATED-RELATED"/>
    <property type="match status" value="1"/>
</dbReference>
<name>O45280_CAEEL</name>
<dbReference type="UCSC" id="C31A11.3">
    <property type="organism name" value="c. elegans"/>
</dbReference>
<sequence>MLSIYGFCNLFAVFFAMFACFLNIILLFSILYLKLIPIKSSMSLIYYKFGIDAFYTFSICISRVYIPITMTFVDYIIKNMSFYLFWASTSFGSLRAVVALAISLERAVASLFPIFYHNIRPTFSNKSIWFFMVSSVLLDQYILFGYCGNVIETPKDCVNLQCSTNQCYITYWSFHERITYLANIVLCTVVVFRMFIWNNYFSKQTSKTISRATRIALFDTVFITVFNTFPAFILVKVASLNFKAAGSFTYVTKTLGLMVEALITYRILFGRKKVSPIPGTPLT</sequence>
<dbReference type="GO" id="GO:0097730">
    <property type="term" value="C:non-motile cilium"/>
    <property type="evidence" value="ECO:0000318"/>
    <property type="project" value="GO_Central"/>
</dbReference>
<evidence type="ECO:0000313" key="3">
    <source>
        <dbReference type="Proteomes" id="UP000001940"/>
    </source>
</evidence>
<dbReference type="HOGENOM" id="CLU_059075_1_0_1"/>
<feature type="transmembrane region" description="Helical" evidence="1">
    <location>
        <begin position="247"/>
        <end position="268"/>
    </location>
</feature>
<organism evidence="2 3">
    <name type="scientific">Caenorhabditis elegans</name>
    <dbReference type="NCBI Taxonomy" id="6239"/>
    <lineage>
        <taxon>Eukaryota</taxon>
        <taxon>Metazoa</taxon>
        <taxon>Ecdysozoa</taxon>
        <taxon>Nematoda</taxon>
        <taxon>Chromadorea</taxon>
        <taxon>Rhabditida</taxon>
        <taxon>Rhabditina</taxon>
        <taxon>Rhabditomorpha</taxon>
        <taxon>Rhabditoidea</taxon>
        <taxon>Rhabditidae</taxon>
        <taxon>Peloderinae</taxon>
        <taxon>Caenorhabditis</taxon>
    </lineage>
</organism>
<dbReference type="PIR" id="T19593">
    <property type="entry name" value="T19593"/>
</dbReference>
<dbReference type="CTD" id="183071"/>
<dbReference type="InterPro" id="IPR019420">
    <property type="entry name" value="7TM_GPCR_serpentine_rcpt_Srbc"/>
</dbReference>
<feature type="transmembrane region" description="Helical" evidence="1">
    <location>
        <begin position="54"/>
        <end position="77"/>
    </location>
</feature>
<dbReference type="KEGG" id="cel:CELE_C31A11.3"/>
<evidence type="ECO:0000256" key="1">
    <source>
        <dbReference type="SAM" id="Phobius"/>
    </source>
</evidence>
<protein>
    <submittedName>
        <fullName evidence="2">Serpentine Receptor, class BC (Class B-like)</fullName>
    </submittedName>
</protein>
<dbReference type="GO" id="GO:0004930">
    <property type="term" value="F:G protein-coupled receptor activity"/>
    <property type="evidence" value="ECO:0000318"/>
    <property type="project" value="GO_Central"/>
</dbReference>
<dbReference type="SMR" id="O45280"/>
<keyword evidence="1" id="KW-0472">Membrane</keyword>
<keyword evidence="1" id="KW-1133">Transmembrane helix</keyword>
<dbReference type="AlphaFoldDB" id="O45280"/>
<feature type="transmembrane region" description="Helical" evidence="1">
    <location>
        <begin position="12"/>
        <end position="33"/>
    </location>
</feature>
<dbReference type="OrthoDB" id="5907691at2759"/>
<accession>O45280</accession>
<evidence type="ECO:0000313" key="4">
    <source>
        <dbReference type="WormBase" id="C31A11.3"/>
    </source>
</evidence>
<feature type="transmembrane region" description="Helical" evidence="1">
    <location>
        <begin position="216"/>
        <end position="235"/>
    </location>
</feature>
<keyword evidence="1" id="KW-0812">Transmembrane</keyword>
<dbReference type="EMBL" id="BX284605">
    <property type="protein sequence ID" value="CAB05685.2"/>
    <property type="molecule type" value="Genomic_DNA"/>
</dbReference>
<dbReference type="GO" id="GO:1990075">
    <property type="term" value="C:periciliary membrane compartment"/>
    <property type="evidence" value="ECO:0000318"/>
    <property type="project" value="GO_Central"/>
</dbReference>
<keyword evidence="2" id="KW-0675">Receptor</keyword>
<dbReference type="PhylomeDB" id="O45280"/>
<dbReference type="PANTHER" id="PTHR46418:SF1">
    <property type="entry name" value="G-PROTEIN COUPLED RECEPTORS FAMILY 1 PROFILE DOMAIN-CONTAINING PROTEIN-RELATED"/>
    <property type="match status" value="1"/>
</dbReference>
<proteinExistence type="predicted"/>
<evidence type="ECO:0000313" key="2">
    <source>
        <dbReference type="EMBL" id="CAB05685.2"/>
    </source>
</evidence>
<dbReference type="WormBase" id="C31A11.3">
    <property type="protein sequence ID" value="CE38039"/>
    <property type="gene ID" value="WBGene00007831"/>
    <property type="gene designation" value="srbc-83"/>
</dbReference>
<dbReference type="AGR" id="WB:WBGene00007831"/>
<dbReference type="Pfam" id="PF10316">
    <property type="entry name" value="7TM_GPCR_Srbc"/>
    <property type="match status" value="1"/>
</dbReference>
<dbReference type="GeneID" id="183071"/>
<dbReference type="GO" id="GO:0007186">
    <property type="term" value="P:G protein-coupled receptor signaling pathway"/>
    <property type="evidence" value="ECO:0000318"/>
    <property type="project" value="GO_Central"/>
</dbReference>
<dbReference type="PaxDb" id="6239-C31A11.3"/>
<feature type="transmembrane region" description="Helical" evidence="1">
    <location>
        <begin position="178"/>
        <end position="196"/>
    </location>
</feature>
<gene>
    <name evidence="2 4" type="primary">srbc-83</name>
    <name evidence="4" type="ORF">C31A11.3</name>
    <name evidence="2" type="ORF">CELE_C31A11.3</name>
</gene>
<dbReference type="FunCoup" id="O45280">
    <property type="interactions" value="1"/>
</dbReference>